<feature type="compositionally biased region" description="Basic and acidic residues" evidence="7">
    <location>
        <begin position="1341"/>
        <end position="1353"/>
    </location>
</feature>
<feature type="compositionally biased region" description="Basic and acidic residues" evidence="7">
    <location>
        <begin position="1303"/>
        <end position="1319"/>
    </location>
</feature>
<dbReference type="GO" id="GO:0140445">
    <property type="term" value="C:chromosome, telomeric repeat region"/>
    <property type="evidence" value="ECO:0007669"/>
    <property type="project" value="TreeGrafter"/>
</dbReference>
<comment type="subcellular location">
    <subcellularLocation>
        <location evidence="2">Chromosome</location>
        <location evidence="2">Telomere</location>
    </subcellularLocation>
    <subcellularLocation>
        <location evidence="1">Nucleus</location>
    </subcellularLocation>
</comment>
<dbReference type="GO" id="GO:0005634">
    <property type="term" value="C:nucleus"/>
    <property type="evidence" value="ECO:0007669"/>
    <property type="project" value="UniProtKB-SubCell"/>
</dbReference>
<feature type="region of interest" description="Disordered" evidence="7">
    <location>
        <begin position="1090"/>
        <end position="1116"/>
    </location>
</feature>
<keyword evidence="5" id="KW-0539">Nucleus</keyword>
<dbReference type="GeneID" id="73378525"/>
<keyword evidence="3" id="KW-0158">Chromosome</keyword>
<dbReference type="PANTHER" id="PTHR22928">
    <property type="entry name" value="TELOMERE-ASSOCIATED PROTEIN RIF1"/>
    <property type="match status" value="1"/>
</dbReference>
<feature type="compositionally biased region" description="Low complexity" evidence="7">
    <location>
        <begin position="1090"/>
        <end position="1100"/>
    </location>
</feature>
<dbReference type="GO" id="GO:0000723">
    <property type="term" value="P:telomere maintenance"/>
    <property type="evidence" value="ECO:0007669"/>
    <property type="project" value="TreeGrafter"/>
</dbReference>
<evidence type="ECO:0000256" key="4">
    <source>
        <dbReference type="ARBA" id="ARBA00022895"/>
    </source>
</evidence>
<feature type="compositionally biased region" description="Polar residues" evidence="7">
    <location>
        <begin position="1326"/>
        <end position="1336"/>
    </location>
</feature>
<keyword evidence="4" id="KW-0779">Telomere</keyword>
<evidence type="ECO:0000256" key="7">
    <source>
        <dbReference type="SAM" id="MobiDB-lite"/>
    </source>
</evidence>
<evidence type="ECO:0000256" key="3">
    <source>
        <dbReference type="ARBA" id="ARBA00022454"/>
    </source>
</evidence>
<organism evidence="9 10">
    <name type="scientific">Candida oxycetoniae</name>
    <dbReference type="NCBI Taxonomy" id="497107"/>
    <lineage>
        <taxon>Eukaryota</taxon>
        <taxon>Fungi</taxon>
        <taxon>Dikarya</taxon>
        <taxon>Ascomycota</taxon>
        <taxon>Saccharomycotina</taxon>
        <taxon>Pichiomycetes</taxon>
        <taxon>Debaryomycetaceae</taxon>
        <taxon>Candida/Lodderomyces clade</taxon>
        <taxon>Candida</taxon>
    </lineage>
</organism>
<dbReference type="Proteomes" id="UP001202479">
    <property type="component" value="Unassembled WGS sequence"/>
</dbReference>
<protein>
    <submittedName>
        <fullName evidence="9">RIF1</fullName>
    </submittedName>
</protein>
<evidence type="ECO:0000256" key="5">
    <source>
        <dbReference type="ARBA" id="ARBA00023242"/>
    </source>
</evidence>
<feature type="region of interest" description="Disordered" evidence="7">
    <location>
        <begin position="1302"/>
        <end position="1362"/>
    </location>
</feature>
<feature type="compositionally biased region" description="Basic residues" evidence="7">
    <location>
        <begin position="22"/>
        <end position="37"/>
    </location>
</feature>
<dbReference type="EMBL" id="JAHUZD010000024">
    <property type="protein sequence ID" value="KAI3406427.2"/>
    <property type="molecule type" value="Genomic_DNA"/>
</dbReference>
<feature type="compositionally biased region" description="Polar residues" evidence="7">
    <location>
        <begin position="1"/>
        <end position="12"/>
    </location>
</feature>
<dbReference type="PANTHER" id="PTHR22928:SF3">
    <property type="entry name" value="TELOMERE-ASSOCIATED PROTEIN RIF1"/>
    <property type="match status" value="1"/>
</dbReference>
<dbReference type="RefSeq" id="XP_049182172.1">
    <property type="nucleotide sequence ID" value="XM_049326866.1"/>
</dbReference>
<accession>A0AAI9WZJ2</accession>
<evidence type="ECO:0000256" key="2">
    <source>
        <dbReference type="ARBA" id="ARBA00004574"/>
    </source>
</evidence>
<keyword evidence="10" id="KW-1185">Reference proteome</keyword>
<keyword evidence="6" id="KW-0131">Cell cycle</keyword>
<feature type="domain" description="Telomere-associated protein Rif1 N-terminal" evidence="8">
    <location>
        <begin position="298"/>
        <end position="606"/>
    </location>
</feature>
<sequence>MPSSLVASTRQCKSAKSASVVPKKRASPATGKRRTANKNKSSSSSNKSELSQKKGGVSAAGSSSKKSRKIQEPRTCAIELNSSPIKIKDELSSISDKYEVSMIKRKSVMFSDDLVSESPSSPDKCLTPKRSILKPCDSNSVKELVDPSNTKLWENSNKSKSYGPQNPSFWLQGTVVQITTNAAELPLLVEGCLSVLTRKSFTLRFEVYATLNGICKSNSNSTLLHLFTQRYGDFNETSTRVNSSSTTTTTTTTTSNVERTLPTILEALTEQAIKDIQEMESQIFNERTDKENPPPLAKNDPFQVRAVNQALKLLSFFMSAVEFTNRLSIECIEWIYLHSSYMLTQPRISKNLVSPYLTLIKEFNLDPVRKNALFENNELIERMIFAIVNSNTFASVSLLSEKFLCIRNYLTNFPKFMANHVDYWFQVLLVNLCNITPTLFSRWLPNGVQCLLEAAKLFLDNLSVQSFVKKLLTSTALDSIKSLSSNDTFVLHSDAKSLTHFKLIDCVISRLKELIHVKQYTLAMDMWMSLTMLVGNGEAPFEQWEYLNEWLEIPRYCFNSQDQSARLLAINCWKAVCFNVCKNEMGSIKKELELALCSPKRKRESNPLNQATKLKIKLLTHMFCIFDISMVDTDVANALHNLFLRILYPMVSLKMIRHAKYLHILWVKVIQSILVNFYFKKGVSNAYSNELGLQVLTKLVSPIGNAANDKCYNELKILSQEEISLNEINSIPSKWIHAHFDVVMQNLILVSSSQHLQFDSKLAFYVTFLNAIRPVIKREQVPSATTFDIVDNLPIVIKELLDGTNPTYKTVYKIVLTLNDTFEPSLLVRRANAKNDPEGNVNVYLSILKCSIGSLSITEQEEILSLIIRSLKSTKRLIFIADFLKLADTSNELHSFLARTLEQGRIDTQIRTMNLYGEICRTIRCSYETITKMLMQTIISLSCREEMHESLVNLQIELWETNKANYVLLLLKDSPCDTVNQFIVDAIIHRLKSGSSFEMLNFLAKYDFLNESLLETTTELLFYAIKKLDPVQYREACFLLEAYLKEKCTQIDRDCKSKVIDNLASGCSRFLGMNVDFVFSDCSSTKLQQQQQQQQQSSSSPPKVRSKEASLGSRTSDFEASTSFLKSDESPETSGCLPSCSLSIIPRVYVGIGTSTQQDLNNIDVSKEKNTVSSLVNKVNSPIAGSDSSSSSSSNTMFSISNENELALQDKRSIEDTTSDEATLAEDELPSQVNLTQTNVQVSITGKESQLDTFCEDDSFIKAEKVEEELSSNRILLSSKQNVKEAVGSIEIDSLTDLNSEFDETKKSEQKQSLEEKSFQRKRSSSNHVENPSLPSKKQKRESCNDAKPHLKSECPTMIGRNKCTDTISSDETQKASTSPKSLPLVIDKMKKEESNAGAVVVSPDNTICATKLEETTCTTPSLKSVVAEETESELAELTTPAEPAIDFNFVLNDIGSLKLVQLLSQIPNNELSKLNNHDAYEMETQLLKFMIKLRESRESRDQ</sequence>
<evidence type="ECO:0000256" key="1">
    <source>
        <dbReference type="ARBA" id="ARBA00004123"/>
    </source>
</evidence>
<evidence type="ECO:0000313" key="10">
    <source>
        <dbReference type="Proteomes" id="UP001202479"/>
    </source>
</evidence>
<reference evidence="9" key="1">
    <citation type="journal article" date="2022" name="DNA Res.">
        <title>Genome analysis of five recently described species of the CUG-Ser clade uncovers Candida theae as a new hybrid lineage with pathogenic potential in the Candida parapsilosis species complex.</title>
        <authorList>
            <person name="Mixao V."/>
            <person name="Del Olmo V."/>
            <person name="Hegedusova E."/>
            <person name="Saus E."/>
            <person name="Pryszcz L."/>
            <person name="Cillingova A."/>
            <person name="Nosek J."/>
            <person name="Gabaldon T."/>
        </authorList>
    </citation>
    <scope>NUCLEOTIDE SEQUENCE</scope>
    <source>
        <strain evidence="9">CBS 10844</strain>
    </source>
</reference>
<name>A0AAI9WZJ2_9ASCO</name>
<feature type="region of interest" description="Disordered" evidence="7">
    <location>
        <begin position="1"/>
        <end position="75"/>
    </location>
</feature>
<gene>
    <name evidence="9" type="ORF">KGF56_000908</name>
</gene>
<evidence type="ECO:0000313" key="9">
    <source>
        <dbReference type="EMBL" id="KAI3406427.2"/>
    </source>
</evidence>
<dbReference type="Pfam" id="PF12231">
    <property type="entry name" value="Rif1_N"/>
    <property type="match status" value="1"/>
</dbReference>
<evidence type="ECO:0000259" key="8">
    <source>
        <dbReference type="Pfam" id="PF12231"/>
    </source>
</evidence>
<dbReference type="InterPro" id="IPR022031">
    <property type="entry name" value="Rif1_N"/>
</dbReference>
<feature type="compositionally biased region" description="Low complexity" evidence="7">
    <location>
        <begin position="38"/>
        <end position="64"/>
    </location>
</feature>
<evidence type="ECO:0000256" key="6">
    <source>
        <dbReference type="ARBA" id="ARBA00023306"/>
    </source>
</evidence>
<proteinExistence type="predicted"/>
<comment type="caution">
    <text evidence="9">The sequence shown here is derived from an EMBL/GenBank/DDBJ whole genome shotgun (WGS) entry which is preliminary data.</text>
</comment>